<keyword evidence="1" id="KW-0732">Signal</keyword>
<protein>
    <submittedName>
        <fullName evidence="2">DUF1287 domain-containing protein</fullName>
    </submittedName>
</protein>
<dbReference type="Proteomes" id="UP000638981">
    <property type="component" value="Unassembled WGS sequence"/>
</dbReference>
<name>A0A918TTJ6_9RHOB</name>
<evidence type="ECO:0000256" key="1">
    <source>
        <dbReference type="SAM" id="SignalP"/>
    </source>
</evidence>
<dbReference type="EMBL" id="BMYJ01000008">
    <property type="protein sequence ID" value="GHC61273.1"/>
    <property type="molecule type" value="Genomic_DNA"/>
</dbReference>
<dbReference type="Pfam" id="PF06940">
    <property type="entry name" value="DUF1287"/>
    <property type="match status" value="1"/>
</dbReference>
<proteinExistence type="predicted"/>
<feature type="chain" id="PRO_5037102929" evidence="1">
    <location>
        <begin position="19"/>
        <end position="203"/>
    </location>
</feature>
<accession>A0A918TTJ6</accession>
<dbReference type="AlphaFoldDB" id="A0A918TTJ6"/>
<reference evidence="2" key="1">
    <citation type="journal article" date="2014" name="Int. J. Syst. Evol. Microbiol.">
        <title>Complete genome sequence of Corynebacterium casei LMG S-19264T (=DSM 44701T), isolated from a smear-ripened cheese.</title>
        <authorList>
            <consortium name="US DOE Joint Genome Institute (JGI-PGF)"/>
            <person name="Walter F."/>
            <person name="Albersmeier A."/>
            <person name="Kalinowski J."/>
            <person name="Ruckert C."/>
        </authorList>
    </citation>
    <scope>NUCLEOTIDE SEQUENCE</scope>
    <source>
        <strain evidence="2">KCTC 23310</strain>
    </source>
</reference>
<dbReference type="PIRSF" id="PIRSF011444">
    <property type="entry name" value="DUF1287"/>
    <property type="match status" value="1"/>
</dbReference>
<comment type="caution">
    <text evidence="2">The sequence shown here is derived from an EMBL/GenBank/DDBJ whole genome shotgun (WGS) entry which is preliminary data.</text>
</comment>
<evidence type="ECO:0000313" key="2">
    <source>
        <dbReference type="EMBL" id="GHC61273.1"/>
    </source>
</evidence>
<feature type="signal peptide" evidence="1">
    <location>
        <begin position="1"/>
        <end position="18"/>
    </location>
</feature>
<reference evidence="2" key="2">
    <citation type="submission" date="2020-09" db="EMBL/GenBank/DDBJ databases">
        <authorList>
            <person name="Sun Q."/>
            <person name="Kim S."/>
        </authorList>
    </citation>
    <scope>NUCLEOTIDE SEQUENCE</scope>
    <source>
        <strain evidence="2">KCTC 23310</strain>
    </source>
</reference>
<gene>
    <name evidence="2" type="ORF">GCM10007315_26590</name>
</gene>
<sequence length="203" mass="22058">MKHFIALTLALLPMPAIAQAIADLPAAARWQVGVTLIYDPAYVSLDFPAGDVPLDRGVCTDVIIRAFRQGLGIDLQLAVNRDMKADFAAYPANWGLKTTDRNIDHRRVPNLQKLFQRAGAELAVSSDPADFEPGDLVSYLLPGNLPHIAVVSDRQAEDGTPLILHNIGAGAREEAGLFAWEMTGHYRMNDGALEYLRGIGGLE</sequence>
<keyword evidence="3" id="KW-1185">Reference proteome</keyword>
<evidence type="ECO:0000313" key="3">
    <source>
        <dbReference type="Proteomes" id="UP000638981"/>
    </source>
</evidence>
<dbReference type="RefSeq" id="WP_189412176.1">
    <property type="nucleotide sequence ID" value="NZ_BMYJ01000008.1"/>
</dbReference>
<dbReference type="InterPro" id="IPR009706">
    <property type="entry name" value="DUF1287"/>
</dbReference>
<organism evidence="2 3">
    <name type="scientific">Neogemmobacter tilapiae</name>
    <dbReference type="NCBI Taxonomy" id="875041"/>
    <lineage>
        <taxon>Bacteria</taxon>
        <taxon>Pseudomonadati</taxon>
        <taxon>Pseudomonadota</taxon>
        <taxon>Alphaproteobacteria</taxon>
        <taxon>Rhodobacterales</taxon>
        <taxon>Paracoccaceae</taxon>
        <taxon>Neogemmobacter</taxon>
    </lineage>
</organism>